<dbReference type="SUPFAM" id="SSF143437">
    <property type="entry name" value="THUMP domain-like"/>
    <property type="match status" value="1"/>
</dbReference>
<keyword evidence="6" id="KW-0210">Decarboxylase</keyword>
<dbReference type="PANTHER" id="PTHR43452">
    <property type="entry name" value="PYRUVATE DECARBOXYLASE"/>
    <property type="match status" value="1"/>
</dbReference>
<dbReference type="InterPro" id="IPR012001">
    <property type="entry name" value="Thiamin_PyroP_enz_TPP-bd_dom"/>
</dbReference>
<dbReference type="GeneID" id="73340210"/>
<evidence type="ECO:0000256" key="1">
    <source>
        <dbReference type="ARBA" id="ARBA00001964"/>
    </source>
</evidence>
<evidence type="ECO:0000313" key="18">
    <source>
        <dbReference type="EMBL" id="UQC80715.1"/>
    </source>
</evidence>
<dbReference type="Pfam" id="PF00205">
    <property type="entry name" value="TPP_enzyme_M"/>
    <property type="match status" value="1"/>
</dbReference>
<comment type="similarity">
    <text evidence="3">Belongs to the TPP enzyme family.</text>
</comment>
<keyword evidence="12" id="KW-0456">Lyase</keyword>
<dbReference type="CDD" id="cd07038">
    <property type="entry name" value="TPP_PYR_PDC_IPDC_like"/>
    <property type="match status" value="1"/>
</dbReference>
<evidence type="ECO:0000256" key="8">
    <source>
        <dbReference type="ARBA" id="ARBA00022842"/>
    </source>
</evidence>
<evidence type="ECO:0000256" key="11">
    <source>
        <dbReference type="ARBA" id="ARBA00023157"/>
    </source>
</evidence>
<evidence type="ECO:0000256" key="9">
    <source>
        <dbReference type="ARBA" id="ARBA00023002"/>
    </source>
</evidence>
<proteinExistence type="inferred from homology"/>
<evidence type="ECO:0000313" key="19">
    <source>
        <dbReference type="Proteomes" id="UP000830671"/>
    </source>
</evidence>
<dbReference type="InterPro" id="IPR036774">
    <property type="entry name" value="ERV/ALR_sulphydryl_oxid_sf"/>
</dbReference>
<feature type="region of interest" description="Disordered" evidence="15">
    <location>
        <begin position="253"/>
        <end position="273"/>
    </location>
</feature>
<comment type="catalytic activity">
    <reaction evidence="14">
        <text>2 R'C(R)SH + O2 = R'C(R)S-S(R)CR' + H2O2</text>
        <dbReference type="Rhea" id="RHEA:17357"/>
        <dbReference type="ChEBI" id="CHEBI:15379"/>
        <dbReference type="ChEBI" id="CHEBI:16240"/>
        <dbReference type="ChEBI" id="CHEBI:16520"/>
        <dbReference type="ChEBI" id="CHEBI:17412"/>
        <dbReference type="EC" id="1.8.3.2"/>
    </reaction>
</comment>
<dbReference type="Gene3D" id="1.20.120.310">
    <property type="entry name" value="ERV/ALR sulfhydryl oxidase domain"/>
    <property type="match status" value="1"/>
</dbReference>
<feature type="region of interest" description="Disordered" evidence="15">
    <location>
        <begin position="1654"/>
        <end position="1673"/>
    </location>
</feature>
<keyword evidence="13" id="KW-0694">RNA-binding</keyword>
<dbReference type="GO" id="GO:0005829">
    <property type="term" value="C:cytosol"/>
    <property type="evidence" value="ECO:0007669"/>
    <property type="project" value="TreeGrafter"/>
</dbReference>
<feature type="domain" description="THUMP" evidence="16">
    <location>
        <begin position="1535"/>
        <end position="1636"/>
    </location>
</feature>
<dbReference type="InterPro" id="IPR029061">
    <property type="entry name" value="THDP-binding"/>
</dbReference>
<keyword evidence="9 14" id="KW-0560">Oxidoreductase</keyword>
<keyword evidence="11" id="KW-1015">Disulfide bond</keyword>
<evidence type="ECO:0000256" key="14">
    <source>
        <dbReference type="RuleBase" id="RU371123"/>
    </source>
</evidence>
<dbReference type="InterPro" id="IPR012000">
    <property type="entry name" value="Thiamin_PyroP_enz_cen_dom"/>
</dbReference>
<dbReference type="InterPro" id="IPR047213">
    <property type="entry name" value="TPP_PYR_PDC_IPDC-like"/>
</dbReference>
<reference evidence="18" key="1">
    <citation type="journal article" date="2021" name="Mol. Plant Microbe Interact.">
        <title>Complete Genome Sequence of the Plant-Pathogenic Fungus Colletotrichum lupini.</title>
        <authorList>
            <person name="Baroncelli R."/>
            <person name="Pensec F."/>
            <person name="Da Lio D."/>
            <person name="Boufleur T."/>
            <person name="Vicente I."/>
            <person name="Sarrocco S."/>
            <person name="Picot A."/>
            <person name="Baraldi E."/>
            <person name="Sukno S."/>
            <person name="Thon M."/>
            <person name="Le Floch G."/>
        </authorList>
    </citation>
    <scope>NUCLEOTIDE SEQUENCE</scope>
    <source>
        <strain evidence="18">IMI 504893</strain>
    </source>
</reference>
<dbReference type="Gene3D" id="3.40.50.970">
    <property type="match status" value="2"/>
</dbReference>
<dbReference type="GO" id="GO:0003723">
    <property type="term" value="F:RNA binding"/>
    <property type="evidence" value="ECO:0007669"/>
    <property type="project" value="UniProtKB-UniRule"/>
</dbReference>
<dbReference type="Pfam" id="PF02926">
    <property type="entry name" value="THUMP"/>
    <property type="match status" value="1"/>
</dbReference>
<dbReference type="EC" id="1.8.3.2" evidence="14"/>
<evidence type="ECO:0000256" key="6">
    <source>
        <dbReference type="ARBA" id="ARBA00022793"/>
    </source>
</evidence>
<dbReference type="PANTHER" id="PTHR43452:SF30">
    <property type="entry name" value="PYRUVATE DECARBOXYLASE ISOZYME 1-RELATED"/>
    <property type="match status" value="1"/>
</dbReference>
<dbReference type="GO" id="GO:0016972">
    <property type="term" value="F:thiol oxidase activity"/>
    <property type="evidence" value="ECO:0007669"/>
    <property type="project" value="UniProtKB-EC"/>
</dbReference>
<organism evidence="18 19">
    <name type="scientific">Colletotrichum lupini</name>
    <dbReference type="NCBI Taxonomy" id="145971"/>
    <lineage>
        <taxon>Eukaryota</taxon>
        <taxon>Fungi</taxon>
        <taxon>Dikarya</taxon>
        <taxon>Ascomycota</taxon>
        <taxon>Pezizomycotina</taxon>
        <taxon>Sordariomycetes</taxon>
        <taxon>Hypocreomycetidae</taxon>
        <taxon>Glomerellales</taxon>
        <taxon>Glomerellaceae</taxon>
        <taxon>Colletotrichum</taxon>
        <taxon>Colletotrichum acutatum species complex</taxon>
    </lineage>
</organism>
<dbReference type="InterPro" id="IPR012110">
    <property type="entry name" value="PDC/IPDC-like"/>
</dbReference>
<keyword evidence="7 14" id="KW-0274">FAD</keyword>
<dbReference type="FunFam" id="3.40.50.970:FF:000024">
    <property type="entry name" value="Pyruvate decarboxylase isozyme"/>
    <property type="match status" value="1"/>
</dbReference>
<dbReference type="GO" id="GO:0006400">
    <property type="term" value="P:tRNA modification"/>
    <property type="evidence" value="ECO:0007669"/>
    <property type="project" value="InterPro"/>
</dbReference>
<sequence length="1673" mass="183744">MADAERDPQLSSVTAPAATAAAEQPKPLPKGMVLGPDGKPCRSCSSKSAFSSWASQMNGSVRKPTPVASAPVDDCPPDVEALGRGTWQLLHSIAATYPEKPSPSQKDDLRGFMRLFSKLYPCWVCAEDFQSYIQKERIRVEGRSEFGNWLCEAHNESDGGRVGKTAVAIESGAYREKSHGRWTLIDDATLPAAAEQDSMLNRILVRIVLHVSIYCLPRVGRCCLSPEHDLIFAGFCLGRRMGHDLSERHREIIRSSSGGPKSSVAGPGPGSAADRRTMLNGTSIVFYLGRCAVAGPIGWGQHQIMPNGAPLPFPPSLRTTTTGRGGSKLMLWSYVGSKQDAKQGTPQFPDGVDADPTLSTVAYLAKLPAGKRASIASHSQAGRDKEDPKSTNHVRKRMLRTDTFAFFPNVALRRTVTRYQNKSFFSLRYLGPHLTSPPEPTGPARLEPGVLVTATSCGVFHYITHSAPRWVTTLLSRVFSRLVPGPPSWSPFTQILIEPVACRDPYLVTYTKMELHELSPIADGPVVSICNGQWSDLTILADPCNDAETRVSPSPSGTINNIAISAGYIHRRTLLQHTLEVASKATPFYTISCSHTYPIMADIRTQGLIEPVDVVEYLFRRLHEVGVRSVHGLPGDFNLVALDYLPQCGLKWVGNVNELNAGQYPYNLSTCQVSFDRRTDILQGYAADGYARVKGISAIITTFGVGELSAINALAGAYSEHIPVVHIVGCPSTISQKNGMLLHHTLGNGDFNVFSNMSSQISCDVARLNNPAEIANQIDHALRECWIRSRPVYIMLPTDMVQKKIEGQRLNKPIDLEEAINDPDREDYVVDVVLKSLHAAKKPVMLIDACAIRHRVLPEVHALLEKTKIPVFVTPMGKGAVNESHPNYGGVYAGTASQPDVGERLESSDLILSIGGLKSDFNTAGFSYRTSQLNTIDFHSTHMRVRYSEYPGITMRGVLRKVTERLDLSQLSVVTSPEVINRVPSPNSDPSQTITQAYLWPRVGNYLRENDIVVTETGTANFGIWDTKFPAGVTALSQVFWGSIGWSVGAAQGAALAAKDAGEDRRTILFVGDGSFQLTAQEVTTMLRHGLKTTIFVICNDGYTIERFIHGMEAEYNDIVQWQYKELATVFGGTEQTAKKFVVKTKDELEKLLTDQEFNNPTTLQFVELYLPKEDAPRALIMTAEASARNNAKHTVFVFQAINRPQPCHGSSIHNNQKENVKEGSFQRSKVAQNYGSSYPQGGKLKFKQLDKYSIAIVPRSWTLTSRQVVQHEIRHIQFMQLITSADKLRLSTIELMAVDDGWLLGSDPQAAIRRRKYSGSSSSDFLPLGAIPQGTISILTAHKGFGAASQKISELQLAKLLQNDRWEEETGGQGSGKWQTPQHKAKVASLQDKGVALGVGDKGIWVTFARGMDGKSISEFSILCDEYAKILYGIVPPGEEVESDEEDEDIEASIKKELDGISEVNKGKTKRTFKAIKAGIECVFFMKTRDPIDPVELCRKMCIDASVCTDLKERKTKYINRLTPVTSMDKASENGVVRVARKALAAHLDLVDETAQAAEGDAEKVEGESDARTEKPACTYAIRPSIRSNNSLDRDTLIKQIASVVSPRHKVDLTNADKVILVDVFQSFCGMSVIERSDWEDLKKLNVNELYKASPGAQANRPAPKEGGNKAA</sequence>
<comment type="cofactor">
    <cofactor evidence="1">
        <name>thiamine diphosphate</name>
        <dbReference type="ChEBI" id="CHEBI:58937"/>
    </cofactor>
</comment>
<gene>
    <name evidence="18" type="ORF">CLUP02_06200</name>
</gene>
<evidence type="ECO:0000256" key="3">
    <source>
        <dbReference type="ARBA" id="ARBA00007812"/>
    </source>
</evidence>
<evidence type="ECO:0000256" key="4">
    <source>
        <dbReference type="ARBA" id="ARBA00022630"/>
    </source>
</evidence>
<evidence type="ECO:0000256" key="2">
    <source>
        <dbReference type="ARBA" id="ARBA00001974"/>
    </source>
</evidence>
<dbReference type="GO" id="GO:0000287">
    <property type="term" value="F:magnesium ion binding"/>
    <property type="evidence" value="ECO:0007669"/>
    <property type="project" value="InterPro"/>
</dbReference>
<name>A0A9Q8SNZ4_9PEZI</name>
<evidence type="ECO:0000259" key="17">
    <source>
        <dbReference type="PROSITE" id="PS51324"/>
    </source>
</evidence>
<feature type="region of interest" description="Disordered" evidence="15">
    <location>
        <begin position="1"/>
        <end position="46"/>
    </location>
</feature>
<feature type="compositionally biased region" description="Basic and acidic residues" evidence="15">
    <location>
        <begin position="1664"/>
        <end position="1673"/>
    </location>
</feature>
<dbReference type="Pfam" id="PF04777">
    <property type="entry name" value="Evr1_Alr"/>
    <property type="match status" value="1"/>
</dbReference>
<evidence type="ECO:0000259" key="16">
    <source>
        <dbReference type="PROSITE" id="PS51165"/>
    </source>
</evidence>
<evidence type="ECO:0000256" key="5">
    <source>
        <dbReference type="ARBA" id="ARBA00022723"/>
    </source>
</evidence>
<dbReference type="InterPro" id="IPR029035">
    <property type="entry name" value="DHS-like_NAD/FAD-binding_dom"/>
</dbReference>
<dbReference type="SUPFAM" id="SSF52467">
    <property type="entry name" value="DHS-like NAD/FAD-binding domain"/>
    <property type="match status" value="1"/>
</dbReference>
<dbReference type="Pfam" id="PF02776">
    <property type="entry name" value="TPP_enzyme_N"/>
    <property type="match status" value="1"/>
</dbReference>
<keyword evidence="19" id="KW-1185">Reference proteome</keyword>
<feature type="compositionally biased region" description="Basic and acidic residues" evidence="15">
    <location>
        <begin position="381"/>
        <end position="390"/>
    </location>
</feature>
<keyword evidence="8" id="KW-0460">Magnesium</keyword>
<dbReference type="CDD" id="cd11717">
    <property type="entry name" value="THUMP_THUMPD1_like"/>
    <property type="match status" value="1"/>
</dbReference>
<keyword evidence="10" id="KW-0786">Thiamine pyrophosphate</keyword>
<accession>A0A9Q8SNZ4</accession>
<feature type="region of interest" description="Disordered" evidence="15">
    <location>
        <begin position="374"/>
        <end position="393"/>
    </location>
</feature>
<dbReference type="GO" id="GO:0030976">
    <property type="term" value="F:thiamine pyrophosphate binding"/>
    <property type="evidence" value="ECO:0007669"/>
    <property type="project" value="InterPro"/>
</dbReference>
<dbReference type="Proteomes" id="UP000830671">
    <property type="component" value="Chromosome 3"/>
</dbReference>
<dbReference type="InterPro" id="IPR017905">
    <property type="entry name" value="ERV/ALR_sulphydryl_oxidase"/>
</dbReference>
<comment type="cofactor">
    <cofactor evidence="2 14">
        <name>FAD</name>
        <dbReference type="ChEBI" id="CHEBI:57692"/>
    </cofactor>
</comment>
<evidence type="ECO:0000256" key="15">
    <source>
        <dbReference type="SAM" id="MobiDB-lite"/>
    </source>
</evidence>
<dbReference type="SUPFAM" id="SSF52518">
    <property type="entry name" value="Thiamin diphosphate-binding fold (THDP-binding)"/>
    <property type="match status" value="2"/>
</dbReference>
<evidence type="ECO:0000256" key="7">
    <source>
        <dbReference type="ARBA" id="ARBA00022827"/>
    </source>
</evidence>
<dbReference type="SUPFAM" id="SSF69000">
    <property type="entry name" value="FAD-dependent thiol oxidase"/>
    <property type="match status" value="1"/>
</dbReference>
<evidence type="ECO:0000256" key="12">
    <source>
        <dbReference type="ARBA" id="ARBA00023239"/>
    </source>
</evidence>
<evidence type="ECO:0000256" key="13">
    <source>
        <dbReference type="PROSITE-ProRule" id="PRU00529"/>
    </source>
</evidence>
<dbReference type="KEGG" id="clup:CLUP02_06200"/>
<dbReference type="RefSeq" id="XP_049142343.1">
    <property type="nucleotide sequence ID" value="XM_049285200.1"/>
</dbReference>
<keyword evidence="5" id="KW-0479">Metal-binding</keyword>
<dbReference type="Gene3D" id="3.40.50.1220">
    <property type="entry name" value="TPP-binding domain"/>
    <property type="match status" value="1"/>
</dbReference>
<dbReference type="GO" id="GO:0005634">
    <property type="term" value="C:nucleus"/>
    <property type="evidence" value="ECO:0007669"/>
    <property type="project" value="TreeGrafter"/>
</dbReference>
<protein>
    <recommendedName>
        <fullName evidence="14">Sulfhydryl oxidase</fullName>
        <ecNumber evidence="14">1.8.3.2</ecNumber>
    </recommendedName>
</protein>
<dbReference type="InterPro" id="IPR047214">
    <property type="entry name" value="TPP_PDC_IPDC"/>
</dbReference>
<dbReference type="GO" id="GO:0000949">
    <property type="term" value="P:aromatic amino acid family catabolic process to alcohol via Ehrlich pathway"/>
    <property type="evidence" value="ECO:0007669"/>
    <property type="project" value="TreeGrafter"/>
</dbReference>
<dbReference type="EMBL" id="CP019475">
    <property type="protein sequence ID" value="UQC80715.1"/>
    <property type="molecule type" value="Genomic_DNA"/>
</dbReference>
<dbReference type="InterPro" id="IPR040183">
    <property type="entry name" value="THUMPD1-like"/>
</dbReference>
<feature type="domain" description="ERV/ALR sulfhydryl oxidase" evidence="17">
    <location>
        <begin position="75"/>
        <end position="182"/>
    </location>
</feature>
<dbReference type="InterPro" id="IPR011766">
    <property type="entry name" value="TPP_enzyme_TPP-bd"/>
</dbReference>
<dbReference type="GO" id="GO:0004737">
    <property type="term" value="F:pyruvate decarboxylase activity"/>
    <property type="evidence" value="ECO:0007669"/>
    <property type="project" value="TreeGrafter"/>
</dbReference>
<dbReference type="PROSITE" id="PS51324">
    <property type="entry name" value="ERV_ALR"/>
    <property type="match status" value="1"/>
</dbReference>
<dbReference type="Pfam" id="PF02775">
    <property type="entry name" value="TPP_enzyme_C"/>
    <property type="match status" value="1"/>
</dbReference>
<dbReference type="Gene3D" id="3.30.2300.10">
    <property type="entry name" value="THUMP superfamily"/>
    <property type="match status" value="1"/>
</dbReference>
<keyword evidence="4 14" id="KW-0285">Flavoprotein</keyword>
<dbReference type="CDD" id="cd02005">
    <property type="entry name" value="TPP_PDC_IPDC"/>
    <property type="match status" value="1"/>
</dbReference>
<dbReference type="InterPro" id="IPR004114">
    <property type="entry name" value="THUMP_dom"/>
</dbReference>
<evidence type="ECO:0000256" key="10">
    <source>
        <dbReference type="ARBA" id="ARBA00023052"/>
    </source>
</evidence>
<dbReference type="PROSITE" id="PS51165">
    <property type="entry name" value="THUMP"/>
    <property type="match status" value="1"/>
</dbReference>